<evidence type="ECO:0000256" key="3">
    <source>
        <dbReference type="ARBA" id="ARBA00022692"/>
    </source>
</evidence>
<keyword evidence="6" id="KW-0325">Glycoprotein</keyword>
<evidence type="ECO:0000256" key="7">
    <source>
        <dbReference type="SAM" id="MobiDB-lite"/>
    </source>
</evidence>
<feature type="transmembrane region" description="Helical" evidence="8">
    <location>
        <begin position="101"/>
        <end position="134"/>
    </location>
</feature>
<name>A0A8B7XKL1_ACAPL</name>
<keyword evidence="5 8" id="KW-0472">Membrane</keyword>
<comment type="similarity">
    <text evidence="2">Belongs to the prominin family.</text>
</comment>
<dbReference type="GO" id="GO:0016324">
    <property type="term" value="C:apical plasma membrane"/>
    <property type="evidence" value="ECO:0007669"/>
    <property type="project" value="TreeGrafter"/>
</dbReference>
<dbReference type="GO" id="GO:0005929">
    <property type="term" value="C:cilium"/>
    <property type="evidence" value="ECO:0007669"/>
    <property type="project" value="TreeGrafter"/>
</dbReference>
<feature type="transmembrane region" description="Helical" evidence="8">
    <location>
        <begin position="155"/>
        <end position="178"/>
    </location>
</feature>
<feature type="transmembrane region" description="Helical" evidence="8">
    <location>
        <begin position="483"/>
        <end position="511"/>
    </location>
</feature>
<dbReference type="Proteomes" id="UP000694845">
    <property type="component" value="Unplaced"/>
</dbReference>
<accession>A0A8B7XKL1</accession>
<keyword evidence="3 8" id="KW-0812">Transmembrane</keyword>
<dbReference type="GeneID" id="110973842"/>
<dbReference type="PANTHER" id="PTHR22730:SF1">
    <property type="entry name" value="PROMININ-LIKE PROTEIN"/>
    <property type="match status" value="1"/>
</dbReference>
<reference evidence="10" key="1">
    <citation type="submission" date="2025-08" db="UniProtKB">
        <authorList>
            <consortium name="RefSeq"/>
        </authorList>
    </citation>
    <scope>IDENTIFICATION</scope>
</reference>
<evidence type="ECO:0000256" key="5">
    <source>
        <dbReference type="ARBA" id="ARBA00023136"/>
    </source>
</evidence>
<gene>
    <name evidence="10" type="primary">LOC110973842</name>
</gene>
<evidence type="ECO:0000256" key="2">
    <source>
        <dbReference type="ARBA" id="ARBA00006058"/>
    </source>
</evidence>
<dbReference type="RefSeq" id="XP_022080681.1">
    <property type="nucleotide sequence ID" value="XM_022224989.1"/>
</dbReference>
<comment type="subcellular location">
    <subcellularLocation>
        <location evidence="1">Membrane</location>
        <topology evidence="1">Multi-pass membrane protein</topology>
    </subcellularLocation>
</comment>
<dbReference type="GO" id="GO:0015485">
    <property type="term" value="F:cholesterol binding"/>
    <property type="evidence" value="ECO:0007669"/>
    <property type="project" value="TreeGrafter"/>
</dbReference>
<feature type="compositionally biased region" description="Acidic residues" evidence="7">
    <location>
        <begin position="870"/>
        <end position="886"/>
    </location>
</feature>
<evidence type="ECO:0000256" key="8">
    <source>
        <dbReference type="SAM" id="Phobius"/>
    </source>
</evidence>
<dbReference type="InterPro" id="IPR008795">
    <property type="entry name" value="Prominin"/>
</dbReference>
<dbReference type="Pfam" id="PF05478">
    <property type="entry name" value="Prominin"/>
    <property type="match status" value="1"/>
</dbReference>
<dbReference type="OrthoDB" id="6229420at2759"/>
<dbReference type="GO" id="GO:0005902">
    <property type="term" value="C:microvillus"/>
    <property type="evidence" value="ECO:0007669"/>
    <property type="project" value="TreeGrafter"/>
</dbReference>
<evidence type="ECO:0000256" key="4">
    <source>
        <dbReference type="ARBA" id="ARBA00022989"/>
    </source>
</evidence>
<evidence type="ECO:0000313" key="9">
    <source>
        <dbReference type="Proteomes" id="UP000694845"/>
    </source>
</evidence>
<feature type="compositionally biased region" description="Basic and acidic residues" evidence="7">
    <location>
        <begin position="859"/>
        <end position="869"/>
    </location>
</feature>
<protein>
    <submittedName>
        <fullName evidence="10">Prominin-1-A-like isoform X1</fullName>
    </submittedName>
</protein>
<organism evidence="9 10">
    <name type="scientific">Acanthaster planci</name>
    <name type="common">Crown-of-thorns starfish</name>
    <dbReference type="NCBI Taxonomy" id="133434"/>
    <lineage>
        <taxon>Eukaryota</taxon>
        <taxon>Metazoa</taxon>
        <taxon>Echinodermata</taxon>
        <taxon>Eleutherozoa</taxon>
        <taxon>Asterozoa</taxon>
        <taxon>Asteroidea</taxon>
        <taxon>Valvatacea</taxon>
        <taxon>Valvatida</taxon>
        <taxon>Acanthasteridae</taxon>
        <taxon>Acanthaster</taxon>
    </lineage>
</organism>
<feature type="transmembrane region" description="Helical" evidence="8">
    <location>
        <begin position="797"/>
        <end position="817"/>
    </location>
</feature>
<dbReference type="AlphaFoldDB" id="A0A8B7XKL1"/>
<feature type="region of interest" description="Disordered" evidence="7">
    <location>
        <begin position="859"/>
        <end position="900"/>
    </location>
</feature>
<dbReference type="GO" id="GO:0009986">
    <property type="term" value="C:cell surface"/>
    <property type="evidence" value="ECO:0007669"/>
    <property type="project" value="TreeGrafter"/>
</dbReference>
<keyword evidence="9" id="KW-1185">Reference proteome</keyword>
<sequence length="900" mass="100740">MELTRLWRHIYFLLLVGVVGLTLLGVASGNLKNSNDDITWDSLPPDPKYNTSTAEPHLTFDLVFVVASEFIQAIAPHEFPWDFLRGIINGTVNPLRDYKDIVSYSVGFIACFAVALLFVVVMPITGLLFCCCRLCENCGGKMLQRDKYNTSCRRLSFGFALLIITALMTLGLAGVIMANSQMSTSVNDIKPTIDSNLDDVGAYLKHTFQEFYFLAVQQFGYVSGLIFTDLLHVDRLVGKPIRDDFARQVEPALRSVNSLGKETIGLQGNLRAVNESVAMLLEKGASLQEMLDTARGDINATLQSIPCNPGQTCPKDVVNLSEITVAADFSIIDVQAELNLVNDALNANITELVDKGQEELDGIPDRVKNESQDAVDYFKLVLDKLAESILEEIQNIDFKISPEVEKFLAAFSKDATTPQAKQLYSSIELVHTIDKYRFYVGIALSCIIFIVILCNVLGMLFGECGRDKKDRPTERPCLSNFGGTLLLAGVAFSFIFSALIMILTTLCFLLGGISEKVICEPVTSRAIFKEVVDYPYLIDRDSRYWLSDNLFGKGSDPLTVESVIISCEMDYGLYTALKLGNIFNITAALDYRKMYPDIETKLGDINVDLSQVQILDPEMKMALTKFVDSGVANLNYTQYLQEIRKGVTQANLTGIAADLERFAQLSLPYSNQSKLRLHANTLRMYQTDLVDPMESYVDTLEASLDVLMAKVGNLSPSVNKSLIDVQETQDYIHNHGPTLFNEALKQFVNKILNYVDQYVLYVLGEVNNEVGGCKPVANLYDSLEILVCKNLVYAFNGFWLCLGWCVILFIPSIIFAVKLSKFYRRMRFYEDYYNAFSSCVAGENRCDVIRLKSLTRHGDSSNEDLRIEDVKDEEEECSATESWEPDDDKKQAPYFSPRIS</sequence>
<evidence type="ECO:0000256" key="6">
    <source>
        <dbReference type="ARBA" id="ARBA00023180"/>
    </source>
</evidence>
<feature type="transmembrane region" description="Helical" evidence="8">
    <location>
        <begin position="12"/>
        <end position="31"/>
    </location>
</feature>
<evidence type="ECO:0000256" key="1">
    <source>
        <dbReference type="ARBA" id="ARBA00004141"/>
    </source>
</evidence>
<evidence type="ECO:0000313" key="10">
    <source>
        <dbReference type="RefSeq" id="XP_022080681.1"/>
    </source>
</evidence>
<keyword evidence="4 8" id="KW-1133">Transmembrane helix</keyword>
<dbReference type="PANTHER" id="PTHR22730">
    <property type="entry name" value="PROMININ PROM PROTEIN"/>
    <property type="match status" value="1"/>
</dbReference>
<dbReference type="KEGG" id="aplc:110973842"/>
<proteinExistence type="inferred from homology"/>
<dbReference type="CTD" id="8842"/>
<feature type="transmembrane region" description="Helical" evidence="8">
    <location>
        <begin position="438"/>
        <end position="462"/>
    </location>
</feature>
<dbReference type="GO" id="GO:0071914">
    <property type="term" value="C:prominosome"/>
    <property type="evidence" value="ECO:0007669"/>
    <property type="project" value="TreeGrafter"/>
</dbReference>